<reference evidence="14 15" key="1">
    <citation type="submission" date="2012-10" db="EMBL/GenBank/DDBJ databases">
        <title>Genome sequencing and analysis of entomopathogenic fungi Beauveria bassiana D1-5.</title>
        <authorList>
            <person name="Li Q."/>
            <person name="Wang L."/>
            <person name="Zhang Z."/>
            <person name="Wang Q."/>
            <person name="Ren J."/>
            <person name="Wang M."/>
            <person name="Xu W."/>
            <person name="Wang J."/>
            <person name="Lu Y."/>
            <person name="Du Q."/>
            <person name="Sun Z."/>
        </authorList>
    </citation>
    <scope>NUCLEOTIDE SEQUENCE [LARGE SCALE GENOMIC DNA]</scope>
    <source>
        <strain evidence="14 15">D1-5</strain>
    </source>
</reference>
<dbReference type="GO" id="GO:0005886">
    <property type="term" value="C:plasma membrane"/>
    <property type="evidence" value="ECO:0007669"/>
    <property type="project" value="UniProtKB-SubCell"/>
</dbReference>
<comment type="caution">
    <text evidence="14">The sequence shown here is derived from an EMBL/GenBank/DDBJ whole genome shotgun (WGS) entry which is preliminary data.</text>
</comment>
<comment type="subcellular location">
    <subcellularLocation>
        <location evidence="1">Cell membrane</location>
        <topology evidence="1">Multi-pass membrane protein</topology>
    </subcellularLocation>
</comment>
<dbReference type="Gene3D" id="1.20.1560.10">
    <property type="entry name" value="ABC transporter type 1, transmembrane domain"/>
    <property type="match status" value="2"/>
</dbReference>
<dbReference type="EMBL" id="ANFO01001152">
    <property type="protein sequence ID" value="KGQ03823.1"/>
    <property type="molecule type" value="Genomic_DNA"/>
</dbReference>
<keyword evidence="4 10" id="KW-0812">Transmembrane</keyword>
<feature type="transmembrane region" description="Helical" evidence="10">
    <location>
        <begin position="219"/>
        <end position="246"/>
    </location>
</feature>
<protein>
    <submittedName>
        <fullName evidence="14">Iron import ATP-binding/permease protein IrtA</fullName>
    </submittedName>
</protein>
<dbReference type="InterPro" id="IPR000515">
    <property type="entry name" value="MetI-like"/>
</dbReference>
<dbReference type="InterPro" id="IPR003439">
    <property type="entry name" value="ABC_transporter-like_ATP-bd"/>
</dbReference>
<evidence type="ECO:0000256" key="1">
    <source>
        <dbReference type="ARBA" id="ARBA00004651"/>
    </source>
</evidence>
<dbReference type="PROSITE" id="PS50929">
    <property type="entry name" value="ABC_TM1F"/>
    <property type="match status" value="2"/>
</dbReference>
<feature type="transmembrane region" description="Helical" evidence="10">
    <location>
        <begin position="992"/>
        <end position="1009"/>
    </location>
</feature>
<evidence type="ECO:0000256" key="6">
    <source>
        <dbReference type="ARBA" id="ARBA00022840"/>
    </source>
</evidence>
<dbReference type="CDD" id="cd03257">
    <property type="entry name" value="ABC_NikE_OppD_transporters"/>
    <property type="match status" value="1"/>
</dbReference>
<dbReference type="CDD" id="cd06261">
    <property type="entry name" value="TM_PBP2"/>
    <property type="match status" value="1"/>
</dbReference>
<gene>
    <name evidence="14" type="ORF">BBAD15_g10937</name>
</gene>
<feature type="transmembrane region" description="Helical" evidence="10">
    <location>
        <begin position="1113"/>
        <end position="1131"/>
    </location>
</feature>
<dbReference type="Pfam" id="PF00664">
    <property type="entry name" value="ABC_membrane"/>
    <property type="match status" value="2"/>
</dbReference>
<dbReference type="GO" id="GO:0140359">
    <property type="term" value="F:ABC-type transporter activity"/>
    <property type="evidence" value="ECO:0007669"/>
    <property type="project" value="InterPro"/>
</dbReference>
<sequence length="1960" mass="212394">MLIFFTLTLAPGDAAVQALGEHATPQALQTLRHQFGLDRPVAASRYYRSRRSAECAAGAAGRLRDVAAGGHRRCTGGDASGSLAGSAAVIYRDEWIKHPGIYCCHADDPAVGGWGGVVPGGIPVAGFRQYQRPVVYSGSPRVDSGADRRLLFAAARLNGVRGLTLVARHLLPQAAGPLAQLFAASLPYLIGGAVVVERVFGFPGLGELLLTALNTRDAILLQGVAMLLALITALCWFAADVLAVWLDPWRRRSQPVRAAAGCFARSRQKAGGVTGSAPVHAPAAGTDWGYLCLWQRAGRAVDRDYVTQYPFYPALYTFAGGSGPRYRLCRGGACGRRCAAGTVMARSPAGDCSRFLGIASPGGIDWASMVSGLTIRNPQGDAVLQDINFELAAGDSLAVIGSSGAGKSTLGRALLGDLASGQRHAGGQIICCGCEVLQATPRQLRQLRFRHTAWLGQDPAQELTPGMSVRRQLNEFHHGDASAISEMLASLGLPQDNAFLQRFPHQLSGGQRRRVALARVLLKRPQLLILDEPFAGLDRRHREQMMAELHQLQRQHRFALLLIGHELNAVAEIAQRMLVLHNGQQLEYGCTRQLFATPKSPLLRAWLSPVTWSRPVTTQGEPLLRVSRWHPGHSRQTALPALSFALHPGQCLAVTGPSGIGKSTLARSLAGLNPSHQGAITLGDRPLASDVRRRSGEQQRAIALVPQDPAHSLHPLRSVGQQLQQALDRYRLTHPGSVAALLQQVGLPGDYARRLPRELSGGEQQRVALARALAGQPCVLICDEVTSALDVLSTRMILQLLNQLLTQGMAVLFITHDLPAARQICTAELHLSSGEADSGAPVGLLRPVRGWIALAVVLQVGSSALVLAPLIGLTELARVLMSAQADRAALAWHIVKISAFCLGGGLALRGLADLTTHLADNAFSLWLRRQLARRMAHAPLSWFSANSSGRIKQGMQDDVTAIHHLVAHSYLNLANAAATLVCVYGYLLFIDWRMTLITLIPLPFFFLLYRQIMRASQAKMVEYGQELEQVNRSVVEFVQGIPVVKTFGQPGIAHQAYRRAVDSFRDFFLDWVRPLIKPESLSGVIIAPLTLLLLVLVGGVTFIHLGWMDIWQLLPFAVLGLGISVPIGTLSSSAQSLQMAKGAFTRLAGLLAIPQQKEPERVMLNTGNQVCFDRVSFSYGPDRQILHDISLRLEPGTVTALVGASGAGKSTLAKLLLRFAEPDAGRIMLGGVDLANITTDHLYRQIGCVFQEVRLLRLSIRDNIALGYPQATDRQVIAAAQAANIHQRIMQLPRGYQSVYGEDACLSGGEAQRLSIARALLKEPQLLVLDEATAQADAESEAAIQDTLSRLISQQGNRSLLVVAHRLATVVNADNIVVLAQGRIAEQGTHSQLLANKGEYARLWQAQFSPSKEDGIAFAMVVPIVQALLQDDITQATWWLLPLTLCTLLAWYLNYVASLGGFKVAIALLNTLRHRIGDHVVTLPLGWFSPANTSQLGVLLSQGVMEILGLPAHQLSPLMRATLTPLVVVAITFFFDWRIALIAMVIFPLVALVYWWAGRLGRAADEAVHHATAEASERMLEFAQNQMVLRTHGCGEQGHANFDLALVAQHRASKRQLWLVLPPLLANSWLAQLSFLTLMASVTWLGLSDNDPQQLVTLLALLVLINRVIDPLTEVAAYGAGIRMASAQMDAVERVLAEQPLPQADDPQPYSGEASIQLHNVTFGYQPERPILENVSVTLPANTTTALVGLSGAGKTTLMRLIARFFDPDSGSITLGGTDLRQLSSREHMSLIAPVFQDNYLFSGTLRENVLIGNPHADAQEIEQVVRLARLDELLQRLPDGWQSQVGEGGGLLSGGERQRVAIARALLKNAPILLLDEATGALDAENQSAIAAGLQSLHHRCTLLVIAHQLSTIQNADQILVLDRQHIVEQGNHQQLLAAGGRYADFWQARNHAEGWRLQ</sequence>
<feature type="signal peptide" evidence="11">
    <location>
        <begin position="1"/>
        <end position="18"/>
    </location>
</feature>
<dbReference type="InterPro" id="IPR003593">
    <property type="entry name" value="AAA+_ATPase"/>
</dbReference>
<evidence type="ECO:0000313" key="15">
    <source>
        <dbReference type="Proteomes" id="UP000030106"/>
    </source>
</evidence>
<keyword evidence="5" id="KW-0547">Nucleotide-binding</keyword>
<dbReference type="NCBIfam" id="NF007739">
    <property type="entry name" value="PRK10419.1"/>
    <property type="match status" value="4"/>
</dbReference>
<dbReference type="Pfam" id="PF00528">
    <property type="entry name" value="BPD_transp_1"/>
    <property type="match status" value="1"/>
</dbReference>
<proteinExistence type="inferred from homology"/>
<feature type="transmembrane region" description="Helical" evidence="10">
    <location>
        <begin position="1526"/>
        <end position="1556"/>
    </location>
</feature>
<dbReference type="InterPro" id="IPR027417">
    <property type="entry name" value="P-loop_NTPase"/>
</dbReference>
<dbReference type="SUPFAM" id="SSF90123">
    <property type="entry name" value="ABC transporter transmembrane region"/>
    <property type="match status" value="2"/>
</dbReference>
<evidence type="ECO:0000256" key="3">
    <source>
        <dbReference type="ARBA" id="ARBA00022475"/>
    </source>
</evidence>
<evidence type="ECO:0000256" key="10">
    <source>
        <dbReference type="SAM" id="Phobius"/>
    </source>
</evidence>
<dbReference type="InterPro" id="IPR036640">
    <property type="entry name" value="ABC1_TM_sf"/>
</dbReference>
<dbReference type="NCBIfam" id="NF010167">
    <property type="entry name" value="PRK13648.1"/>
    <property type="match status" value="4"/>
</dbReference>
<dbReference type="PANTHER" id="PTHR24221">
    <property type="entry name" value="ATP-BINDING CASSETTE SUB-FAMILY B"/>
    <property type="match status" value="1"/>
</dbReference>
<organism evidence="14 15">
    <name type="scientific">Beauveria bassiana D1-5</name>
    <dbReference type="NCBI Taxonomy" id="1245745"/>
    <lineage>
        <taxon>Eukaryota</taxon>
        <taxon>Fungi</taxon>
        <taxon>Dikarya</taxon>
        <taxon>Ascomycota</taxon>
        <taxon>Pezizomycotina</taxon>
        <taxon>Sordariomycetes</taxon>
        <taxon>Hypocreomycetidae</taxon>
        <taxon>Hypocreales</taxon>
        <taxon>Cordycipitaceae</taxon>
        <taxon>Beauveria</taxon>
    </lineage>
</organism>
<feature type="domain" description="ABC transporter" evidence="12">
    <location>
        <begin position="368"/>
        <end position="607"/>
    </location>
</feature>
<dbReference type="Proteomes" id="UP000030106">
    <property type="component" value="Unassembled WGS sequence"/>
</dbReference>
<dbReference type="InterPro" id="IPR011527">
    <property type="entry name" value="ABC1_TM_dom"/>
</dbReference>
<dbReference type="STRING" id="1245745.A0A0A2V8I6"/>
<dbReference type="GO" id="GO:0005524">
    <property type="term" value="F:ATP binding"/>
    <property type="evidence" value="ECO:0007669"/>
    <property type="project" value="UniProtKB-KW"/>
</dbReference>
<dbReference type="SUPFAM" id="SSF52540">
    <property type="entry name" value="P-loop containing nucleoside triphosphate hydrolases"/>
    <property type="match status" value="4"/>
</dbReference>
<keyword evidence="2" id="KW-0813">Transport</keyword>
<dbReference type="FunFam" id="3.40.50.300:FF:000221">
    <property type="entry name" value="Multidrug ABC transporter ATP-binding protein"/>
    <property type="match status" value="2"/>
</dbReference>
<name>A0A0A2V8I6_BEABA</name>
<evidence type="ECO:0000259" key="13">
    <source>
        <dbReference type="PROSITE" id="PS50929"/>
    </source>
</evidence>
<dbReference type="InterPro" id="IPR017871">
    <property type="entry name" value="ABC_transporter-like_CS"/>
</dbReference>
<evidence type="ECO:0000256" key="5">
    <source>
        <dbReference type="ARBA" id="ARBA00022741"/>
    </source>
</evidence>
<evidence type="ECO:0000256" key="2">
    <source>
        <dbReference type="ARBA" id="ARBA00022448"/>
    </source>
</evidence>
<feature type="domain" description="ABC transporter" evidence="12">
    <location>
        <begin position="1170"/>
        <end position="1406"/>
    </location>
</feature>
<evidence type="ECO:0000256" key="8">
    <source>
        <dbReference type="ARBA" id="ARBA00023136"/>
    </source>
</evidence>
<dbReference type="InterPro" id="IPR039421">
    <property type="entry name" value="Type_1_exporter"/>
</dbReference>
<keyword evidence="11" id="KW-0732">Signal</keyword>
<accession>A0A0A2V8I6</accession>
<feature type="domain" description="ABC transporter" evidence="12">
    <location>
        <begin position="624"/>
        <end position="858"/>
    </location>
</feature>
<feature type="transmembrane region" description="Helical" evidence="10">
    <location>
        <begin position="1083"/>
        <end position="1107"/>
    </location>
</feature>
<evidence type="ECO:0000259" key="12">
    <source>
        <dbReference type="PROSITE" id="PS50893"/>
    </source>
</evidence>
<dbReference type="GO" id="GO:0016887">
    <property type="term" value="F:ATP hydrolysis activity"/>
    <property type="evidence" value="ECO:0007669"/>
    <property type="project" value="InterPro"/>
</dbReference>
<feature type="domain" description="ABC transmembrane type-1" evidence="13">
    <location>
        <begin position="853"/>
        <end position="1139"/>
    </location>
</feature>
<evidence type="ECO:0000256" key="4">
    <source>
        <dbReference type="ARBA" id="ARBA00022692"/>
    </source>
</evidence>
<feature type="transmembrane region" description="Helical" evidence="10">
    <location>
        <begin position="1624"/>
        <end position="1647"/>
    </location>
</feature>
<feature type="chain" id="PRO_5001994969" evidence="11">
    <location>
        <begin position="19"/>
        <end position="1960"/>
    </location>
</feature>
<keyword evidence="3" id="KW-1003">Cell membrane</keyword>
<evidence type="ECO:0000256" key="7">
    <source>
        <dbReference type="ARBA" id="ARBA00022989"/>
    </source>
</evidence>
<feature type="transmembrane region" description="Helical" evidence="10">
    <location>
        <begin position="851"/>
        <end position="870"/>
    </location>
</feature>
<dbReference type="PROSITE" id="PS50893">
    <property type="entry name" value="ABC_TRANSPORTER_2"/>
    <property type="match status" value="4"/>
</dbReference>
<keyword evidence="8 10" id="KW-0472">Membrane</keyword>
<dbReference type="Gene3D" id="3.40.50.300">
    <property type="entry name" value="P-loop containing nucleotide triphosphate hydrolases"/>
    <property type="match status" value="4"/>
</dbReference>
<evidence type="ECO:0000256" key="11">
    <source>
        <dbReference type="SAM" id="SignalP"/>
    </source>
</evidence>
<dbReference type="NCBIfam" id="NF008453">
    <property type="entry name" value="PRK11308.1"/>
    <property type="match status" value="4"/>
</dbReference>
<feature type="transmembrane region" description="Helical" evidence="10">
    <location>
        <begin position="1436"/>
        <end position="1453"/>
    </location>
</feature>
<dbReference type="PANTHER" id="PTHR24221:SF654">
    <property type="entry name" value="ATP-BINDING CASSETTE SUB-FAMILY B MEMBER 6"/>
    <property type="match status" value="1"/>
</dbReference>
<dbReference type="SMART" id="SM00382">
    <property type="entry name" value="AAA"/>
    <property type="match status" value="4"/>
</dbReference>
<dbReference type="PROSITE" id="PS00211">
    <property type="entry name" value="ABC_TRANSPORTER_1"/>
    <property type="match status" value="4"/>
</dbReference>
<keyword evidence="7 10" id="KW-1133">Transmembrane helix</keyword>
<feature type="domain" description="ABC transporter" evidence="12">
    <location>
        <begin position="1716"/>
        <end position="1950"/>
    </location>
</feature>
<evidence type="ECO:0000256" key="9">
    <source>
        <dbReference type="ARBA" id="ARBA00024363"/>
    </source>
</evidence>
<dbReference type="Pfam" id="PF00005">
    <property type="entry name" value="ABC_tran"/>
    <property type="match status" value="4"/>
</dbReference>
<comment type="similarity">
    <text evidence="9">Belongs to the ABC transporter superfamily. ABCB family. Heavy Metal importer (TC 3.A.1.210) subfamily.</text>
</comment>
<feature type="transmembrane region" description="Helical" evidence="10">
    <location>
        <begin position="965"/>
        <end position="986"/>
    </location>
</feature>
<evidence type="ECO:0000313" key="14">
    <source>
        <dbReference type="EMBL" id="KGQ03823.1"/>
    </source>
</evidence>
<dbReference type="HOGENOM" id="CLU_234622_0_0_1"/>
<feature type="domain" description="ABC transmembrane type-1" evidence="13">
    <location>
        <begin position="1424"/>
        <end position="1684"/>
    </location>
</feature>
<keyword evidence="6 14" id="KW-0067">ATP-binding</keyword>